<dbReference type="PANTHER" id="PTHR44329">
    <property type="entry name" value="SERINE/THREONINE-PROTEIN KINASE TNNI3K-RELATED"/>
    <property type="match status" value="1"/>
</dbReference>
<organism evidence="2 3">
    <name type="scientific">Rhizophagus irregularis (strain DAOM 197198w)</name>
    <name type="common">Glomus intraradices</name>
    <dbReference type="NCBI Taxonomy" id="1432141"/>
    <lineage>
        <taxon>Eukaryota</taxon>
        <taxon>Fungi</taxon>
        <taxon>Fungi incertae sedis</taxon>
        <taxon>Mucoromycota</taxon>
        <taxon>Glomeromycotina</taxon>
        <taxon>Glomeromycetes</taxon>
        <taxon>Glomerales</taxon>
        <taxon>Glomeraceae</taxon>
        <taxon>Rhizophagus</taxon>
    </lineage>
</organism>
<dbReference type="GO" id="GO:0004674">
    <property type="term" value="F:protein serine/threonine kinase activity"/>
    <property type="evidence" value="ECO:0007669"/>
    <property type="project" value="TreeGrafter"/>
</dbReference>
<dbReference type="Gene3D" id="3.30.200.20">
    <property type="entry name" value="Phosphorylase Kinase, domain 1"/>
    <property type="match status" value="1"/>
</dbReference>
<dbReference type="OrthoDB" id="2311856at2759"/>
<protein>
    <submittedName>
        <fullName evidence="2">Mkk2p</fullName>
    </submittedName>
</protein>
<gene>
    <name evidence="2" type="ORF">RirG_006280</name>
</gene>
<dbReference type="SUPFAM" id="SSF56112">
    <property type="entry name" value="Protein kinase-like (PK-like)"/>
    <property type="match status" value="2"/>
</dbReference>
<dbReference type="PROSITE" id="PS50011">
    <property type="entry name" value="PROTEIN_KINASE_DOM"/>
    <property type="match status" value="1"/>
</dbReference>
<dbReference type="InterPro" id="IPR000719">
    <property type="entry name" value="Prot_kinase_dom"/>
</dbReference>
<evidence type="ECO:0000313" key="2">
    <source>
        <dbReference type="EMBL" id="EXX79366.1"/>
    </source>
</evidence>
<comment type="caution">
    <text evidence="2">The sequence shown here is derived from an EMBL/GenBank/DDBJ whole genome shotgun (WGS) entry which is preliminary data.</text>
</comment>
<dbReference type="Pfam" id="PF00069">
    <property type="entry name" value="Pkinase"/>
    <property type="match status" value="1"/>
</dbReference>
<dbReference type="Proteomes" id="UP000022910">
    <property type="component" value="Unassembled WGS sequence"/>
</dbReference>
<dbReference type="Gene3D" id="1.10.510.10">
    <property type="entry name" value="Transferase(Phosphotransferase) domain 1"/>
    <property type="match status" value="1"/>
</dbReference>
<keyword evidence="3" id="KW-1185">Reference proteome</keyword>
<dbReference type="GO" id="GO:0005524">
    <property type="term" value="F:ATP binding"/>
    <property type="evidence" value="ECO:0007669"/>
    <property type="project" value="InterPro"/>
</dbReference>
<evidence type="ECO:0000259" key="1">
    <source>
        <dbReference type="PROSITE" id="PS50011"/>
    </source>
</evidence>
<dbReference type="HOGENOM" id="CLU_000288_7_8_1"/>
<accession>A0A015M2Y4</accession>
<evidence type="ECO:0000313" key="3">
    <source>
        <dbReference type="Proteomes" id="UP000022910"/>
    </source>
</evidence>
<sequence>MPYRKNTISEGPIGQCVFCSKAGFRFTCKSCQMNYLKKNFKNWTSGNKKINNFIQQKQLKKSQREIIFEWIPYDGFSDIKGIGKDDIVTVYSAIWKDGQLRYDKYDLFTRGFIRVPNEKVALKCLDNPQNGIDKILNKIDEFSINNRDLKIYGLSQNPNTKEYIIVLQNGYCKECGEKYTNIMYTWCKPCHIKIFTSGNEEIDDFIHEIQSQIHDSSDIVVEWIPYNQFNKIEEIGKSDFATICLAVWKDGPLHYDNESWNWTRNSGKKVALKCLNNSRNDINRVLNEAKKYSVKNNDCRENKIYGISQNPNTKNYIMVLNKYDKYCVKCDKIYTETEYKWCKPCQINHLKENFMNWTSENKEIDNFIQKMQLKISYKNITLEWIPYNQFCDIEEICKGWFATVYSAIWKDGPLCYNSKEKKYLRESDKAITLKYFNCSQNVINEFLNEAKNYSIKKDILSKDKIYGISRKPNTEDYILILYNEYSQEYFKECYVKYGEIVGYRKIFTNWISGNEKIDNLIQEMQSKINLYGDILFEWIPYNQFIDIEKIGQGGFATVYSATWKNGPLRYYKDKNEWIRSSDKKVALKCLNNSQNINNEFLNEVKAYSVNNFDSQIIGVYGISQNPLTKDYIMVLQYAEVLSNIINGLKEIHQKQMVHRDFHIGNILFKEIHLFTSNYISDMGLCGEIGNIDETNIYGVMPYLAPEILRGKPYTQAADIYSFGMIMYFTAIERQPFSDFVHDSLLVLDICKGIRPEINEKEAPGFYIDLMKKCWDSNPVNRPNVAEIEETIISFYNSYRSQDDNEIKKQFQESEKYRSINKNGKPPIHPQAIYTSRLLNPFTEDLDNNTAECLDCKI</sequence>
<dbReference type="InterPro" id="IPR011009">
    <property type="entry name" value="Kinase-like_dom_sf"/>
</dbReference>
<dbReference type="InterPro" id="IPR051681">
    <property type="entry name" value="Ser/Thr_Kinases-Pseudokinases"/>
</dbReference>
<name>A0A015M2Y4_RHIIW</name>
<reference evidence="2 3" key="1">
    <citation type="submission" date="2014-02" db="EMBL/GenBank/DDBJ databases">
        <title>Single nucleus genome sequencing reveals high similarity among nuclei of an endomycorrhizal fungus.</title>
        <authorList>
            <person name="Lin K."/>
            <person name="Geurts R."/>
            <person name="Zhang Z."/>
            <person name="Limpens E."/>
            <person name="Saunders D.G."/>
            <person name="Mu D."/>
            <person name="Pang E."/>
            <person name="Cao H."/>
            <person name="Cha H."/>
            <person name="Lin T."/>
            <person name="Zhou Q."/>
            <person name="Shang Y."/>
            <person name="Li Y."/>
            <person name="Ivanov S."/>
            <person name="Sharma T."/>
            <person name="Velzen R.V."/>
            <person name="Ruijter N.D."/>
            <person name="Aanen D.K."/>
            <person name="Win J."/>
            <person name="Kamoun S."/>
            <person name="Bisseling T."/>
            <person name="Huang S."/>
        </authorList>
    </citation>
    <scope>NUCLEOTIDE SEQUENCE [LARGE SCALE GENOMIC DNA]</scope>
    <source>
        <strain evidence="3">DAOM197198w</strain>
    </source>
</reference>
<feature type="domain" description="Protein kinase" evidence="1">
    <location>
        <begin position="544"/>
        <end position="795"/>
    </location>
</feature>
<dbReference type="AlphaFoldDB" id="A0A015M2Y4"/>
<proteinExistence type="predicted"/>
<dbReference type="EMBL" id="JEMT01004019">
    <property type="protein sequence ID" value="EXX79366.1"/>
    <property type="molecule type" value="Genomic_DNA"/>
</dbReference>